<feature type="compositionally biased region" description="Basic and acidic residues" evidence="1">
    <location>
        <begin position="135"/>
        <end position="144"/>
    </location>
</feature>
<dbReference type="AlphaFoldDB" id="T1L2C9"/>
<feature type="compositionally biased region" description="Basic residues" evidence="1">
    <location>
        <begin position="178"/>
        <end position="188"/>
    </location>
</feature>
<feature type="compositionally biased region" description="Basic and acidic residues" evidence="1">
    <location>
        <begin position="99"/>
        <end position="116"/>
    </location>
</feature>
<feature type="compositionally biased region" description="Low complexity" evidence="1">
    <location>
        <begin position="146"/>
        <end position="157"/>
    </location>
</feature>
<name>T1L2C9_TETUR</name>
<reference evidence="2" key="2">
    <citation type="submission" date="2015-06" db="UniProtKB">
        <authorList>
            <consortium name="EnsemblMetazoa"/>
        </authorList>
    </citation>
    <scope>IDENTIFICATION</scope>
</reference>
<evidence type="ECO:0000256" key="1">
    <source>
        <dbReference type="SAM" id="MobiDB-lite"/>
    </source>
</evidence>
<evidence type="ECO:0000313" key="2">
    <source>
        <dbReference type="EnsemblMetazoa" id="tetur33g00470.1"/>
    </source>
</evidence>
<feature type="compositionally biased region" description="Low complexity" evidence="1">
    <location>
        <begin position="164"/>
        <end position="177"/>
    </location>
</feature>
<dbReference type="EnsemblMetazoa" id="tetur33g00470.1">
    <property type="protein sequence ID" value="tetur33g00470.1"/>
    <property type="gene ID" value="tetur33g00470"/>
</dbReference>
<dbReference type="STRING" id="32264.T1L2C9"/>
<accession>T1L2C9</accession>
<dbReference type="Proteomes" id="UP000015104">
    <property type="component" value="Unassembled WGS sequence"/>
</dbReference>
<protein>
    <submittedName>
        <fullName evidence="2">Uncharacterized protein</fullName>
    </submittedName>
</protein>
<feature type="region of interest" description="Disordered" evidence="1">
    <location>
        <begin position="99"/>
        <end position="188"/>
    </location>
</feature>
<evidence type="ECO:0000313" key="3">
    <source>
        <dbReference type="Proteomes" id="UP000015104"/>
    </source>
</evidence>
<proteinExistence type="predicted"/>
<sequence>MTTRPRFKLTESEPNVPTNLMLSARRCSSGIFISNMFSSRFRHLQKLHTESFMLGLNAVAYPDLPKGTIFRSSLPATPVSTPVFREGFQHFTEQTLKERLSKNRTLMPHDTHSLDRHRMHQFQQRQQLASPNDDNPYRIDERMDTSSPLPSSSILDDPLIEGCSDMSESESLSLPSTSKRKGTKMSFS</sequence>
<dbReference type="EMBL" id="CAEY01000944">
    <property type="status" value="NOT_ANNOTATED_CDS"/>
    <property type="molecule type" value="Genomic_DNA"/>
</dbReference>
<reference evidence="3" key="1">
    <citation type="submission" date="2011-08" db="EMBL/GenBank/DDBJ databases">
        <authorList>
            <person name="Rombauts S."/>
        </authorList>
    </citation>
    <scope>NUCLEOTIDE SEQUENCE</scope>
    <source>
        <strain evidence="3">London</strain>
    </source>
</reference>
<keyword evidence="3" id="KW-1185">Reference proteome</keyword>
<organism evidence="2 3">
    <name type="scientific">Tetranychus urticae</name>
    <name type="common">Two-spotted spider mite</name>
    <dbReference type="NCBI Taxonomy" id="32264"/>
    <lineage>
        <taxon>Eukaryota</taxon>
        <taxon>Metazoa</taxon>
        <taxon>Ecdysozoa</taxon>
        <taxon>Arthropoda</taxon>
        <taxon>Chelicerata</taxon>
        <taxon>Arachnida</taxon>
        <taxon>Acari</taxon>
        <taxon>Acariformes</taxon>
        <taxon>Trombidiformes</taxon>
        <taxon>Prostigmata</taxon>
        <taxon>Eleutherengona</taxon>
        <taxon>Raphignathae</taxon>
        <taxon>Tetranychoidea</taxon>
        <taxon>Tetranychidae</taxon>
        <taxon>Tetranychus</taxon>
    </lineage>
</organism>
<dbReference type="HOGENOM" id="CLU_1442809_0_0_1"/>